<feature type="region of interest" description="Disordered" evidence="1">
    <location>
        <begin position="1"/>
        <end position="101"/>
    </location>
</feature>
<reference evidence="4" key="1">
    <citation type="submission" date="2010-05" db="EMBL/GenBank/DDBJ databases">
        <title>The genome sequence of Magnaporthe poae strain ATCC 64411.</title>
        <authorList>
            <person name="Ma L.-J."/>
            <person name="Dead R."/>
            <person name="Young S."/>
            <person name="Zeng Q."/>
            <person name="Koehrsen M."/>
            <person name="Alvarado L."/>
            <person name="Berlin A."/>
            <person name="Chapman S.B."/>
            <person name="Chen Z."/>
            <person name="Freedman E."/>
            <person name="Gellesch M."/>
            <person name="Goldberg J."/>
            <person name="Griggs A."/>
            <person name="Gujja S."/>
            <person name="Heilman E.R."/>
            <person name="Heiman D."/>
            <person name="Hepburn T."/>
            <person name="Howarth C."/>
            <person name="Jen D."/>
            <person name="Larson L."/>
            <person name="Mehta T."/>
            <person name="Neiman D."/>
            <person name="Pearson M."/>
            <person name="Roberts A."/>
            <person name="Saif S."/>
            <person name="Shea T."/>
            <person name="Shenoy N."/>
            <person name="Sisk P."/>
            <person name="Stolte C."/>
            <person name="Sykes S."/>
            <person name="Walk T."/>
            <person name="White J."/>
            <person name="Yandava C."/>
            <person name="Haas B."/>
            <person name="Nusbaum C."/>
            <person name="Birren B."/>
        </authorList>
    </citation>
    <scope>NUCLEOTIDE SEQUENCE [LARGE SCALE GENOMIC DNA]</scope>
    <source>
        <strain evidence="4">ATCC 64411 / 73-15</strain>
    </source>
</reference>
<evidence type="ECO:0000313" key="3">
    <source>
        <dbReference type="EnsemblFungi" id="MAPG_05583T0"/>
    </source>
</evidence>
<dbReference type="Proteomes" id="UP000011715">
    <property type="component" value="Unassembled WGS sequence"/>
</dbReference>
<name>A0A0C4DZS6_MAGP6</name>
<dbReference type="VEuPathDB" id="FungiDB:MAPG_05583"/>
<dbReference type="AlphaFoldDB" id="A0A0C4DZS6"/>
<dbReference type="EMBL" id="GL876969">
    <property type="protein sequence ID" value="KLU86571.1"/>
    <property type="molecule type" value="Genomic_DNA"/>
</dbReference>
<reference evidence="3" key="5">
    <citation type="submission" date="2015-06" db="UniProtKB">
        <authorList>
            <consortium name="EnsemblFungi"/>
        </authorList>
    </citation>
    <scope>IDENTIFICATION</scope>
    <source>
        <strain evidence="3">ATCC 64411</strain>
    </source>
</reference>
<gene>
    <name evidence="2" type="ORF">MAPG_05583</name>
</gene>
<reference evidence="3" key="4">
    <citation type="journal article" date="2015" name="G3 (Bethesda)">
        <title>Genome sequences of three phytopathogenic species of the Magnaporthaceae family of fungi.</title>
        <authorList>
            <person name="Okagaki L.H."/>
            <person name="Nunes C.C."/>
            <person name="Sailsbery J."/>
            <person name="Clay B."/>
            <person name="Brown D."/>
            <person name="John T."/>
            <person name="Oh Y."/>
            <person name="Young N."/>
            <person name="Fitzgerald M."/>
            <person name="Haas B.J."/>
            <person name="Zeng Q."/>
            <person name="Young S."/>
            <person name="Adiconis X."/>
            <person name="Fan L."/>
            <person name="Levin J.Z."/>
            <person name="Mitchell T.K."/>
            <person name="Okubara P.A."/>
            <person name="Farman M.L."/>
            <person name="Kohn L.M."/>
            <person name="Birren B."/>
            <person name="Ma L.-J."/>
            <person name="Dean R.A."/>
        </authorList>
    </citation>
    <scope>NUCLEOTIDE SEQUENCE</scope>
    <source>
        <strain evidence="3">ATCC 64411 / 73-15</strain>
    </source>
</reference>
<proteinExistence type="predicted"/>
<dbReference type="EMBL" id="ADBL01001332">
    <property type="status" value="NOT_ANNOTATED_CDS"/>
    <property type="molecule type" value="Genomic_DNA"/>
</dbReference>
<feature type="compositionally biased region" description="Acidic residues" evidence="1">
    <location>
        <begin position="18"/>
        <end position="27"/>
    </location>
</feature>
<dbReference type="EnsemblFungi" id="MAPG_05583T0">
    <property type="protein sequence ID" value="MAPG_05583T0"/>
    <property type="gene ID" value="MAPG_05583"/>
</dbReference>
<sequence>MPTNRAHVTDLHGTAEGYPEDFYDDEPMPTPIAPPQLRQQHGPVLGRSDRASAELADEGSPELTTRSTRDGWDRPGERPSTGSASPRALPGRCGPRCTGSAAASATITARLAAVPRRARRAQARLWPQASCAAAQGIRLLRLFH</sequence>
<reference evidence="2" key="3">
    <citation type="submission" date="2011-03" db="EMBL/GenBank/DDBJ databases">
        <title>Annotation of Magnaporthe poae ATCC 64411.</title>
        <authorList>
            <person name="Ma L.-J."/>
            <person name="Dead R."/>
            <person name="Young S.K."/>
            <person name="Zeng Q."/>
            <person name="Gargeya S."/>
            <person name="Fitzgerald M."/>
            <person name="Haas B."/>
            <person name="Abouelleil A."/>
            <person name="Alvarado L."/>
            <person name="Arachchi H.M."/>
            <person name="Berlin A."/>
            <person name="Brown A."/>
            <person name="Chapman S.B."/>
            <person name="Chen Z."/>
            <person name="Dunbar C."/>
            <person name="Freedman E."/>
            <person name="Gearin G."/>
            <person name="Gellesch M."/>
            <person name="Goldberg J."/>
            <person name="Griggs A."/>
            <person name="Gujja S."/>
            <person name="Heiman D."/>
            <person name="Howarth C."/>
            <person name="Larson L."/>
            <person name="Lui A."/>
            <person name="MacDonald P.J.P."/>
            <person name="Mehta T."/>
            <person name="Montmayeur A."/>
            <person name="Murphy C."/>
            <person name="Neiman D."/>
            <person name="Pearson M."/>
            <person name="Priest M."/>
            <person name="Roberts A."/>
            <person name="Saif S."/>
            <person name="Shea T."/>
            <person name="Shenoy N."/>
            <person name="Sisk P."/>
            <person name="Stolte C."/>
            <person name="Sykes S."/>
            <person name="Yandava C."/>
            <person name="Wortman J."/>
            <person name="Nusbaum C."/>
            <person name="Birren B."/>
        </authorList>
    </citation>
    <scope>NUCLEOTIDE SEQUENCE</scope>
    <source>
        <strain evidence="2">ATCC 64411</strain>
    </source>
</reference>
<evidence type="ECO:0000313" key="2">
    <source>
        <dbReference type="EMBL" id="KLU86571.1"/>
    </source>
</evidence>
<organism evidence="3 4">
    <name type="scientific">Magnaporthiopsis poae (strain ATCC 64411 / 73-15)</name>
    <name type="common">Kentucky bluegrass fungus</name>
    <name type="synonym">Magnaporthe poae</name>
    <dbReference type="NCBI Taxonomy" id="644358"/>
    <lineage>
        <taxon>Eukaryota</taxon>
        <taxon>Fungi</taxon>
        <taxon>Dikarya</taxon>
        <taxon>Ascomycota</taxon>
        <taxon>Pezizomycotina</taxon>
        <taxon>Sordariomycetes</taxon>
        <taxon>Sordariomycetidae</taxon>
        <taxon>Magnaporthales</taxon>
        <taxon>Magnaporthaceae</taxon>
        <taxon>Magnaporthiopsis</taxon>
    </lineage>
</organism>
<dbReference type="EMBL" id="ADBL01001333">
    <property type="status" value="NOT_ANNOTATED_CDS"/>
    <property type="molecule type" value="Genomic_DNA"/>
</dbReference>
<feature type="compositionally biased region" description="Basic and acidic residues" evidence="1">
    <location>
        <begin position="67"/>
        <end position="77"/>
    </location>
</feature>
<evidence type="ECO:0000313" key="4">
    <source>
        <dbReference type="Proteomes" id="UP000011715"/>
    </source>
</evidence>
<protein>
    <submittedName>
        <fullName evidence="2 3">Uncharacterized protein</fullName>
    </submittedName>
</protein>
<keyword evidence="4" id="KW-1185">Reference proteome</keyword>
<reference evidence="2" key="2">
    <citation type="submission" date="2010-05" db="EMBL/GenBank/DDBJ databases">
        <title>The Genome Sequence of Magnaporthe poae strain ATCC 64411.</title>
        <authorList>
            <consortium name="The Broad Institute Genome Sequencing Platform"/>
            <consortium name="Broad Institute Genome Sequencing Center for Infectious Disease"/>
            <person name="Ma L.-J."/>
            <person name="Dead R."/>
            <person name="Young S."/>
            <person name="Zeng Q."/>
            <person name="Koehrsen M."/>
            <person name="Alvarado L."/>
            <person name="Berlin A."/>
            <person name="Chapman S.B."/>
            <person name="Chen Z."/>
            <person name="Freedman E."/>
            <person name="Gellesch M."/>
            <person name="Goldberg J."/>
            <person name="Griggs A."/>
            <person name="Gujja S."/>
            <person name="Heilman E.R."/>
            <person name="Heiman D."/>
            <person name="Hepburn T."/>
            <person name="Howarth C."/>
            <person name="Jen D."/>
            <person name="Larson L."/>
            <person name="Mehta T."/>
            <person name="Neiman D."/>
            <person name="Pearson M."/>
            <person name="Roberts A."/>
            <person name="Saif S."/>
            <person name="Shea T."/>
            <person name="Shenoy N."/>
            <person name="Sisk P."/>
            <person name="Stolte C."/>
            <person name="Sykes S."/>
            <person name="Walk T."/>
            <person name="White J."/>
            <person name="Yandava C."/>
            <person name="Haas B."/>
            <person name="Nusbaum C."/>
            <person name="Birren B."/>
        </authorList>
    </citation>
    <scope>NUCLEOTIDE SEQUENCE</scope>
    <source>
        <strain evidence="2">ATCC 64411</strain>
    </source>
</reference>
<evidence type="ECO:0000256" key="1">
    <source>
        <dbReference type="SAM" id="MobiDB-lite"/>
    </source>
</evidence>
<accession>A0A0C4DZS6</accession>